<feature type="chain" id="PRO_5043965099" evidence="1">
    <location>
        <begin position="24"/>
        <end position="124"/>
    </location>
</feature>
<feature type="signal peptide" evidence="1">
    <location>
        <begin position="1"/>
        <end position="23"/>
    </location>
</feature>
<evidence type="ECO:0000256" key="1">
    <source>
        <dbReference type="SAM" id="SignalP"/>
    </source>
</evidence>
<organism evidence="2 3">
    <name type="scientific">Oldenlandia corymbosa var. corymbosa</name>
    <dbReference type="NCBI Taxonomy" id="529605"/>
    <lineage>
        <taxon>Eukaryota</taxon>
        <taxon>Viridiplantae</taxon>
        <taxon>Streptophyta</taxon>
        <taxon>Embryophyta</taxon>
        <taxon>Tracheophyta</taxon>
        <taxon>Spermatophyta</taxon>
        <taxon>Magnoliopsida</taxon>
        <taxon>eudicotyledons</taxon>
        <taxon>Gunneridae</taxon>
        <taxon>Pentapetalae</taxon>
        <taxon>asterids</taxon>
        <taxon>lamiids</taxon>
        <taxon>Gentianales</taxon>
        <taxon>Rubiaceae</taxon>
        <taxon>Rubioideae</taxon>
        <taxon>Spermacoceae</taxon>
        <taxon>Hedyotis-Oldenlandia complex</taxon>
        <taxon>Oldenlandia</taxon>
    </lineage>
</organism>
<keyword evidence="1" id="KW-0732">Signal</keyword>
<dbReference type="AlphaFoldDB" id="A0AAV1DWA3"/>
<dbReference type="EMBL" id="OX459123">
    <property type="protein sequence ID" value="CAI9111130.1"/>
    <property type="molecule type" value="Genomic_DNA"/>
</dbReference>
<evidence type="ECO:0000313" key="2">
    <source>
        <dbReference type="EMBL" id="CAI9111130.1"/>
    </source>
</evidence>
<reference evidence="2" key="1">
    <citation type="submission" date="2023-03" db="EMBL/GenBank/DDBJ databases">
        <authorList>
            <person name="Julca I."/>
        </authorList>
    </citation>
    <scope>NUCLEOTIDE SEQUENCE</scope>
</reference>
<evidence type="ECO:0000313" key="3">
    <source>
        <dbReference type="Proteomes" id="UP001161247"/>
    </source>
</evidence>
<proteinExistence type="predicted"/>
<keyword evidence="3" id="KW-1185">Reference proteome</keyword>
<protein>
    <submittedName>
        <fullName evidence="2">OLC1v1011273C2</fullName>
    </submittedName>
</protein>
<sequence>MNSKTLVFVALCALLLVVTSTIAAETKVEEPQKEDNVKEVDGYGRGGCRYGCCGWYHGHCGKCCKTAEEAKAAEMNSFGTDGYGGRYGGGYRGGHCKYGCCGGHGRYCRCCYTPEEAQAVQFGN</sequence>
<name>A0AAV1DWA3_OLDCO</name>
<dbReference type="InterPro" id="IPR010800">
    <property type="entry name" value="GRP"/>
</dbReference>
<dbReference type="Proteomes" id="UP001161247">
    <property type="component" value="Chromosome 6"/>
</dbReference>
<accession>A0AAV1DWA3</accession>
<gene>
    <name evidence="2" type="ORF">OLC1_LOCUS18625</name>
</gene>
<dbReference type="Pfam" id="PF07172">
    <property type="entry name" value="GRP"/>
    <property type="match status" value="1"/>
</dbReference>